<dbReference type="EMBL" id="FBWG01000050">
    <property type="protein sequence ID" value="CUX62914.1"/>
    <property type="molecule type" value="Genomic_DNA"/>
</dbReference>
<evidence type="ECO:0000313" key="1">
    <source>
        <dbReference type="EMBL" id="CUX62914.1"/>
    </source>
</evidence>
<name>A0A1S7S5B2_9HYPH</name>
<gene>
    <name evidence="1" type="ORF">AGR7C_pTi0054</name>
</gene>
<proteinExistence type="predicted"/>
<reference evidence="1 2" key="1">
    <citation type="submission" date="2016-01" db="EMBL/GenBank/DDBJ databases">
        <authorList>
            <person name="Oliw E.H."/>
        </authorList>
    </citation>
    <scope>NUCLEOTIDE SEQUENCE [LARGE SCALE GENOMIC DNA]</scope>
    <source>
        <strain evidence="1 2">Zutra 3-1</strain>
    </source>
</reference>
<protein>
    <submittedName>
        <fullName evidence="1">Uncharacterized protein</fullName>
    </submittedName>
</protein>
<sequence>MNLEIGYGSAKQGRQSRTAAPLLLYASQLIRI</sequence>
<dbReference type="Proteomes" id="UP000191987">
    <property type="component" value="Unassembled WGS sequence"/>
</dbReference>
<dbReference type="AlphaFoldDB" id="A0A1S7S5B2"/>
<evidence type="ECO:0000313" key="2">
    <source>
        <dbReference type="Proteomes" id="UP000191987"/>
    </source>
</evidence>
<accession>A0A1S7S5B2</accession>
<organism evidence="1 2">
    <name type="scientific">Agrobacterium deltaense Zutra 3/1</name>
    <dbReference type="NCBI Taxonomy" id="1183427"/>
    <lineage>
        <taxon>Bacteria</taxon>
        <taxon>Pseudomonadati</taxon>
        <taxon>Pseudomonadota</taxon>
        <taxon>Alphaproteobacteria</taxon>
        <taxon>Hyphomicrobiales</taxon>
        <taxon>Rhizobiaceae</taxon>
        <taxon>Rhizobium/Agrobacterium group</taxon>
        <taxon>Agrobacterium</taxon>
    </lineage>
</organism>